<protein>
    <recommendedName>
        <fullName evidence="1">Reverse transcriptase Ty1/copia-type domain-containing protein</fullName>
    </recommendedName>
</protein>
<dbReference type="PaxDb" id="4097-A0A1S3XRY2"/>
<name>A0A1S3XRY2_TOBAC</name>
<proteinExistence type="predicted"/>
<organism evidence="2">
    <name type="scientific">Nicotiana tabacum</name>
    <name type="common">Common tobacco</name>
    <dbReference type="NCBI Taxonomy" id="4097"/>
    <lineage>
        <taxon>Eukaryota</taxon>
        <taxon>Viridiplantae</taxon>
        <taxon>Streptophyta</taxon>
        <taxon>Embryophyta</taxon>
        <taxon>Tracheophyta</taxon>
        <taxon>Spermatophyta</taxon>
        <taxon>Magnoliopsida</taxon>
        <taxon>eudicotyledons</taxon>
        <taxon>Gunneridae</taxon>
        <taxon>Pentapetalae</taxon>
        <taxon>asterids</taxon>
        <taxon>lamiids</taxon>
        <taxon>Solanales</taxon>
        <taxon>Solanaceae</taxon>
        <taxon>Nicotianoideae</taxon>
        <taxon>Nicotianeae</taxon>
        <taxon>Nicotiana</taxon>
    </lineage>
</organism>
<dbReference type="OrthoDB" id="1303689at2759"/>
<dbReference type="CDD" id="cd09272">
    <property type="entry name" value="RNase_HI_RT_Ty1"/>
    <property type="match status" value="1"/>
</dbReference>
<dbReference type="KEGG" id="nta:107767857"/>
<evidence type="ECO:0000313" key="2">
    <source>
        <dbReference type="RefSeq" id="XP_016442442.1"/>
    </source>
</evidence>
<dbReference type="PANTHER" id="PTHR11439">
    <property type="entry name" value="GAG-POL-RELATED RETROTRANSPOSON"/>
    <property type="match status" value="1"/>
</dbReference>
<reference evidence="2" key="1">
    <citation type="submission" date="2025-08" db="UniProtKB">
        <authorList>
            <consortium name="RefSeq"/>
        </authorList>
    </citation>
    <scope>IDENTIFICATION</scope>
</reference>
<dbReference type="InterPro" id="IPR013103">
    <property type="entry name" value="RVT_2"/>
</dbReference>
<gene>
    <name evidence="2" type="primary">LOC107767857</name>
</gene>
<dbReference type="RefSeq" id="XP_016442442.1">
    <property type="nucleotide sequence ID" value="XM_016586956.1"/>
</dbReference>
<dbReference type="AlphaFoldDB" id="A0A1S3XRY2"/>
<dbReference type="STRING" id="4097.A0A1S3XRY2"/>
<accession>A0A1S3XRY2</accession>
<sequence>MVDVDDMLVIGIYLYLIEETKKAQQQAFKMKDLGELKYFLGIEFVRSADGILMHQRKYALEIISELGLGATKPVDTPLEVNAKLTAKEYDNYLGTLNDVVDELLPDPSAARWCLGSLRSRQRYSAEAEYGSLAAIVAELVWLVWLIKEIGVEVQLLMNIYCDSKGAIQTAANPVFHERSKHIDIDCHFIREKILEGLVSTMYVGTREQ</sequence>
<feature type="domain" description="Reverse transcriptase Ty1/copia-type" evidence="1">
    <location>
        <begin position="3"/>
        <end position="79"/>
    </location>
</feature>
<dbReference type="Pfam" id="PF07727">
    <property type="entry name" value="RVT_2"/>
    <property type="match status" value="1"/>
</dbReference>
<evidence type="ECO:0000259" key="1">
    <source>
        <dbReference type="Pfam" id="PF07727"/>
    </source>
</evidence>
<dbReference type="PANTHER" id="PTHR11439:SF511">
    <property type="match status" value="1"/>
</dbReference>